<dbReference type="GO" id="GO:0000272">
    <property type="term" value="P:polysaccharide catabolic process"/>
    <property type="evidence" value="ECO:0007669"/>
    <property type="project" value="InterPro"/>
</dbReference>
<dbReference type="SUPFAM" id="SSF49299">
    <property type="entry name" value="PKD domain"/>
    <property type="match status" value="1"/>
</dbReference>
<dbReference type="PROSITE" id="PS51841">
    <property type="entry name" value="LTD"/>
    <property type="match status" value="1"/>
</dbReference>
<proteinExistence type="predicted"/>
<evidence type="ECO:0000313" key="2">
    <source>
        <dbReference type="EMBL" id="KKL91608.1"/>
    </source>
</evidence>
<organism evidence="2">
    <name type="scientific">marine sediment metagenome</name>
    <dbReference type="NCBI Taxonomy" id="412755"/>
    <lineage>
        <taxon>unclassified sequences</taxon>
        <taxon>metagenomes</taxon>
        <taxon>ecological metagenomes</taxon>
    </lineage>
</organism>
<dbReference type="Pfam" id="PF22352">
    <property type="entry name" value="K319L-like_PKD"/>
    <property type="match status" value="1"/>
</dbReference>
<accession>A0A0F9FZ58</accession>
<evidence type="ECO:0000259" key="1">
    <source>
        <dbReference type="PROSITE" id="PS51841"/>
    </source>
</evidence>
<dbReference type="Gene3D" id="2.60.120.560">
    <property type="entry name" value="Exo-inulinase, domain 1"/>
    <property type="match status" value="1"/>
</dbReference>
<reference evidence="2" key="1">
    <citation type="journal article" date="2015" name="Nature">
        <title>Complex archaea that bridge the gap between prokaryotes and eukaryotes.</title>
        <authorList>
            <person name="Spang A."/>
            <person name="Saw J.H."/>
            <person name="Jorgensen S.L."/>
            <person name="Zaremba-Niedzwiedzka K."/>
            <person name="Martijn J."/>
            <person name="Lind A.E."/>
            <person name="van Eijk R."/>
            <person name="Schleper C."/>
            <person name="Guy L."/>
            <person name="Ettema T.J."/>
        </authorList>
    </citation>
    <scope>NUCLEOTIDE SEQUENCE</scope>
</reference>
<dbReference type="InterPro" id="IPR013783">
    <property type="entry name" value="Ig-like_fold"/>
</dbReference>
<gene>
    <name evidence="2" type="ORF">LCGC14_1892990</name>
</gene>
<dbReference type="InterPro" id="IPR001322">
    <property type="entry name" value="Lamin_tail_dom"/>
</dbReference>
<protein>
    <recommendedName>
        <fullName evidence="1">LTD domain-containing protein</fullName>
    </recommendedName>
</protein>
<feature type="non-terminal residue" evidence="2">
    <location>
        <position position="1"/>
    </location>
</feature>
<dbReference type="Gene3D" id="1.10.1330.10">
    <property type="entry name" value="Dockerin domain"/>
    <property type="match status" value="1"/>
</dbReference>
<dbReference type="InterPro" id="IPR036415">
    <property type="entry name" value="Lamin_tail_dom_sf"/>
</dbReference>
<dbReference type="InterPro" id="IPR035986">
    <property type="entry name" value="PKD_dom_sf"/>
</dbReference>
<dbReference type="InterPro" id="IPR036439">
    <property type="entry name" value="Dockerin_dom_sf"/>
</dbReference>
<dbReference type="AlphaFoldDB" id="A0A0F9FZ58"/>
<dbReference type="Gene3D" id="2.60.40.10">
    <property type="entry name" value="Immunoglobulins"/>
    <property type="match status" value="1"/>
</dbReference>
<name>A0A0F9FZ58_9ZZZZ</name>
<dbReference type="Pfam" id="PF00932">
    <property type="entry name" value="LTD"/>
    <property type="match status" value="1"/>
</dbReference>
<feature type="domain" description="LTD" evidence="1">
    <location>
        <begin position="337"/>
        <end position="477"/>
    </location>
</feature>
<feature type="non-terminal residue" evidence="2">
    <location>
        <position position="820"/>
    </location>
</feature>
<comment type="caution">
    <text evidence="2">The sequence shown here is derived from an EMBL/GenBank/DDBJ whole genome shotgun (WGS) entry which is preliminary data.</text>
</comment>
<dbReference type="EMBL" id="LAZR01019687">
    <property type="protein sequence ID" value="KKL91608.1"/>
    <property type="molecule type" value="Genomic_DNA"/>
</dbReference>
<dbReference type="SUPFAM" id="SSF63446">
    <property type="entry name" value="Type I dockerin domain"/>
    <property type="match status" value="1"/>
</dbReference>
<dbReference type="Gene3D" id="2.60.40.1260">
    <property type="entry name" value="Lamin Tail domain"/>
    <property type="match status" value="1"/>
</dbReference>
<sequence length="820" mass="86692">DGSPVRVTEIMYNPPEAPGPVALADEDFNDAVADGFVERVGTWTYPAGRYHGTPVTYRPPHPDSRILIAPINIALAIVPQQSDLPEQFRVATTIKRDASNSRTFIVFDYHSRENFKFAGAWSNSQWVIGRYNYLSYRNNWYLDAIGPATISTGVDYDLELSVIDGAASLKVNGQIKVAWDFDQDLAEGQIGIATRDGAASFDDFTAEVDFDADAYEFVELLNTGGSSVNLGATHFADGIEFSSPRTDLGAGQRALIVKNLSAFESRYDTTGMNIIGQYSGNFANGGEAVALNDAASEGIESFTYNDWYGVTDGGGWSLHLIDPATALSALGDKESWRPSEYALGSPGGTDSDVARGSVVINEVLSHSDGPSGDWVELYNTTGAPIGIGNWYLSDDANDLTKYRIPPGTTINAGEYLLFTASDHFGGFFGFSEHGEGAYLTGADADTTLRGFRNVKTFGAAPGEKSFGLYATSVGRDFVLLSSPTPGVANAEALIGPVVINEIMYHPLPGGDEFLELYNITPSSVELYDVSNPTHTWKLDGAMEYIFPESVAIPAYGMVVLTEVDVTAPGAEAAFRSAYGIPGGVGIYGPWSGSLSNGGESVKLYMPGDPDPGTGQWSYIRVDRVVYDDLAPWPLDADGLGSSLERRVSGDYGNDVANWQSGLSGGTPGEHNVGANAPPAMDAGADQAVLLPHEVTLDGMVNDDGLPSGGTLTMAWTKQSGPGTVTFGDDSLAVTTAGFSTVGTYVLRLTADDGGQQAYAEMTVTATAIAGDVTCNGIVDITDLGALAANWQATGAVWAQGDFTGDGVVNITDLGALAANW</sequence>
<dbReference type="SUPFAM" id="SSF74853">
    <property type="entry name" value="Lamin A/C globular tail domain"/>
    <property type="match status" value="1"/>
</dbReference>